<sequence length="135" mass="15350">MRRSTEGKLQGIQWTPTSQLEDLHFADDIALLSHIHQQMQETTTTLNTTSKSLRLKVNKNKTKILGLKTNNNRPVAVENEELENVASFTYQGSTTNKEGGVEEDAKKRIQKARQAFLGLKKIWSSKIIKERKDKA</sequence>
<gene>
    <name evidence="1" type="ORF">ElyMa_004547200</name>
</gene>
<proteinExistence type="predicted"/>
<keyword evidence="2" id="KW-1185">Reference proteome</keyword>
<dbReference type="PANTHER" id="PTHR47027">
    <property type="entry name" value="REVERSE TRANSCRIPTASE DOMAIN-CONTAINING PROTEIN"/>
    <property type="match status" value="1"/>
</dbReference>
<evidence type="ECO:0000313" key="1">
    <source>
        <dbReference type="EMBL" id="GFS00157.1"/>
    </source>
</evidence>
<organism evidence="1 2">
    <name type="scientific">Elysia marginata</name>
    <dbReference type="NCBI Taxonomy" id="1093978"/>
    <lineage>
        <taxon>Eukaryota</taxon>
        <taxon>Metazoa</taxon>
        <taxon>Spiralia</taxon>
        <taxon>Lophotrochozoa</taxon>
        <taxon>Mollusca</taxon>
        <taxon>Gastropoda</taxon>
        <taxon>Heterobranchia</taxon>
        <taxon>Euthyneura</taxon>
        <taxon>Panpulmonata</taxon>
        <taxon>Sacoglossa</taxon>
        <taxon>Placobranchoidea</taxon>
        <taxon>Plakobranchidae</taxon>
        <taxon>Elysia</taxon>
    </lineage>
</organism>
<reference evidence="1 2" key="1">
    <citation type="journal article" date="2021" name="Elife">
        <title>Chloroplast acquisition without the gene transfer in kleptoplastic sea slugs, Plakobranchus ocellatus.</title>
        <authorList>
            <person name="Maeda T."/>
            <person name="Takahashi S."/>
            <person name="Yoshida T."/>
            <person name="Shimamura S."/>
            <person name="Takaki Y."/>
            <person name="Nagai Y."/>
            <person name="Toyoda A."/>
            <person name="Suzuki Y."/>
            <person name="Arimoto A."/>
            <person name="Ishii H."/>
            <person name="Satoh N."/>
            <person name="Nishiyama T."/>
            <person name="Hasebe M."/>
            <person name="Maruyama T."/>
            <person name="Minagawa J."/>
            <person name="Obokata J."/>
            <person name="Shigenobu S."/>
        </authorList>
    </citation>
    <scope>NUCLEOTIDE SEQUENCE [LARGE SCALE GENOMIC DNA]</scope>
</reference>
<protein>
    <recommendedName>
        <fullName evidence="3">Reverse transcriptase domain-containing protein</fullName>
    </recommendedName>
</protein>
<evidence type="ECO:0008006" key="3">
    <source>
        <dbReference type="Google" id="ProtNLM"/>
    </source>
</evidence>
<accession>A0AAV4HSK0</accession>
<dbReference type="PANTHER" id="PTHR47027:SF25">
    <property type="entry name" value="REVERSE TRANSCRIPTASE DOMAIN-CONTAINING PROTEIN"/>
    <property type="match status" value="1"/>
</dbReference>
<dbReference type="EMBL" id="BMAT01009168">
    <property type="protein sequence ID" value="GFS00157.1"/>
    <property type="molecule type" value="Genomic_DNA"/>
</dbReference>
<comment type="caution">
    <text evidence="1">The sequence shown here is derived from an EMBL/GenBank/DDBJ whole genome shotgun (WGS) entry which is preliminary data.</text>
</comment>
<name>A0AAV4HSK0_9GAST</name>
<dbReference type="AlphaFoldDB" id="A0AAV4HSK0"/>
<evidence type="ECO:0000313" key="2">
    <source>
        <dbReference type="Proteomes" id="UP000762676"/>
    </source>
</evidence>
<dbReference type="Proteomes" id="UP000762676">
    <property type="component" value="Unassembled WGS sequence"/>
</dbReference>